<dbReference type="InterPro" id="IPR008978">
    <property type="entry name" value="HSP20-like_chaperone"/>
</dbReference>
<dbReference type="InterPro" id="IPR031107">
    <property type="entry name" value="Small_HSP"/>
</dbReference>
<evidence type="ECO:0000259" key="3">
    <source>
        <dbReference type="PROSITE" id="PS01031"/>
    </source>
</evidence>
<dbReference type="PROSITE" id="PS01031">
    <property type="entry name" value="SHSP"/>
    <property type="match status" value="1"/>
</dbReference>
<dbReference type="Proteomes" id="UP000705867">
    <property type="component" value="Unassembled WGS sequence"/>
</dbReference>
<evidence type="ECO:0000313" key="5">
    <source>
        <dbReference type="Proteomes" id="UP000705867"/>
    </source>
</evidence>
<dbReference type="CDD" id="cd06464">
    <property type="entry name" value="ACD_sHsps-like"/>
    <property type="match status" value="1"/>
</dbReference>
<dbReference type="Gene3D" id="2.60.40.790">
    <property type="match status" value="1"/>
</dbReference>
<dbReference type="EMBL" id="JAIOIV010000079">
    <property type="protein sequence ID" value="MBZ0156567.1"/>
    <property type="molecule type" value="Genomic_DNA"/>
</dbReference>
<comment type="similarity">
    <text evidence="1 2">Belongs to the small heat shock protein (HSP20) family.</text>
</comment>
<reference evidence="4" key="2">
    <citation type="submission" date="2021-08" db="EMBL/GenBank/DDBJ databases">
        <authorList>
            <person name="Dalcin Martins P."/>
        </authorList>
    </citation>
    <scope>NUCLEOTIDE SEQUENCE</scope>
    <source>
        <strain evidence="4">MAG_39</strain>
    </source>
</reference>
<comment type="caution">
    <text evidence="4">The sequence shown here is derived from an EMBL/GenBank/DDBJ whole genome shotgun (WGS) entry which is preliminary data.</text>
</comment>
<dbReference type="Pfam" id="PF00011">
    <property type="entry name" value="HSP20"/>
    <property type="match status" value="1"/>
</dbReference>
<evidence type="ECO:0000256" key="1">
    <source>
        <dbReference type="PROSITE-ProRule" id="PRU00285"/>
    </source>
</evidence>
<dbReference type="PANTHER" id="PTHR11527">
    <property type="entry name" value="HEAT-SHOCK PROTEIN 20 FAMILY MEMBER"/>
    <property type="match status" value="1"/>
</dbReference>
<evidence type="ECO:0000313" key="4">
    <source>
        <dbReference type="EMBL" id="MBZ0156567.1"/>
    </source>
</evidence>
<organism evidence="4 5">
    <name type="scientific">Candidatus Nitrobium versatile</name>
    <dbReference type="NCBI Taxonomy" id="2884831"/>
    <lineage>
        <taxon>Bacteria</taxon>
        <taxon>Pseudomonadati</taxon>
        <taxon>Nitrospirota</taxon>
        <taxon>Nitrospiria</taxon>
        <taxon>Nitrospirales</taxon>
        <taxon>Nitrospiraceae</taxon>
        <taxon>Candidatus Nitrobium</taxon>
    </lineage>
</organism>
<name>A0A953J8K2_9BACT</name>
<dbReference type="SUPFAM" id="SSF49764">
    <property type="entry name" value="HSP20-like chaperones"/>
    <property type="match status" value="1"/>
</dbReference>
<gene>
    <name evidence="4" type="ORF">K8I29_10230</name>
</gene>
<sequence length="134" mass="15149">MAETKEMQKKEAQAPEGVETTRATRVYVPNVDIIEKKDHLLLLADMPGVDEGSVDITLEKNVLTIYGKVEPEAHENHRLVYSEYGVGDYRRAFTLSDEINKEKIEASVKNGVLKLVLPKAETARMKRIPIRAEE</sequence>
<accession>A0A953J8K2</accession>
<proteinExistence type="inferred from homology"/>
<feature type="domain" description="SHSP" evidence="3">
    <location>
        <begin position="22"/>
        <end position="133"/>
    </location>
</feature>
<dbReference type="InterPro" id="IPR002068">
    <property type="entry name" value="A-crystallin/Hsp20_dom"/>
</dbReference>
<reference evidence="4" key="1">
    <citation type="journal article" date="2021" name="bioRxiv">
        <title>Unraveling nitrogen, sulfur and carbon metabolic pathways and microbial community transcriptional responses to substrate deprivation and toxicity stresses in a bioreactor mimicking anoxic brackish coastal sediment conditions.</title>
        <authorList>
            <person name="Martins P.D."/>
            <person name="Echeveste M.J."/>
            <person name="Arshad A."/>
            <person name="Kurth J."/>
            <person name="Ouboter H."/>
            <person name="Jetten M.S.M."/>
            <person name="Welte C.U."/>
        </authorList>
    </citation>
    <scope>NUCLEOTIDE SEQUENCE</scope>
    <source>
        <strain evidence="4">MAG_39</strain>
    </source>
</reference>
<evidence type="ECO:0000256" key="2">
    <source>
        <dbReference type="RuleBase" id="RU003616"/>
    </source>
</evidence>
<protein>
    <submittedName>
        <fullName evidence="4">Hsp20/alpha crystallin family protein</fullName>
    </submittedName>
</protein>
<dbReference type="AlphaFoldDB" id="A0A953J8K2"/>